<dbReference type="EMBL" id="PVYX01000001">
    <property type="protein sequence ID" value="PRX57267.1"/>
    <property type="molecule type" value="Genomic_DNA"/>
</dbReference>
<sequence>MGDSRLATRILMEMENLITKSSTNHNITSRCQDFHKSILRKYYNAADVEIDYHRHRIKMDVVLNDREYDPKTINTVVSTMPVNLFYEQLTSFLKSCLAKDVKSLAFYARLLKQYSNKDITFMAIY</sequence>
<dbReference type="AlphaFoldDB" id="A0A2T0MI46"/>
<evidence type="ECO:0000313" key="1">
    <source>
        <dbReference type="EMBL" id="PRX57267.1"/>
    </source>
</evidence>
<reference evidence="1 2" key="1">
    <citation type="submission" date="2018-03" db="EMBL/GenBank/DDBJ databases">
        <title>Genomic Encyclopedia of Archaeal and Bacterial Type Strains, Phase II (KMG-II): from individual species to whole genera.</title>
        <authorList>
            <person name="Goeker M."/>
        </authorList>
    </citation>
    <scope>NUCLEOTIDE SEQUENCE [LARGE SCALE GENOMIC DNA]</scope>
    <source>
        <strain evidence="1 2">DSM 25027</strain>
    </source>
</reference>
<protein>
    <submittedName>
        <fullName evidence="1">Uncharacterized protein</fullName>
    </submittedName>
</protein>
<accession>A0A2T0MI46</accession>
<gene>
    <name evidence="1" type="ORF">CLV81_1270</name>
</gene>
<evidence type="ECO:0000313" key="2">
    <source>
        <dbReference type="Proteomes" id="UP000237640"/>
    </source>
</evidence>
<comment type="caution">
    <text evidence="1">The sequence shown here is derived from an EMBL/GenBank/DDBJ whole genome shotgun (WGS) entry which is preliminary data.</text>
</comment>
<proteinExistence type="predicted"/>
<keyword evidence="2" id="KW-1185">Reference proteome</keyword>
<name>A0A2T0MI46_9FLAO</name>
<dbReference type="OrthoDB" id="1440784at2"/>
<dbReference type="Proteomes" id="UP000237640">
    <property type="component" value="Unassembled WGS sequence"/>
</dbReference>
<organism evidence="1 2">
    <name type="scientific">Flagellimonas meridianipacifica</name>
    <dbReference type="NCBI Taxonomy" id="1080225"/>
    <lineage>
        <taxon>Bacteria</taxon>
        <taxon>Pseudomonadati</taxon>
        <taxon>Bacteroidota</taxon>
        <taxon>Flavobacteriia</taxon>
        <taxon>Flavobacteriales</taxon>
        <taxon>Flavobacteriaceae</taxon>
        <taxon>Flagellimonas</taxon>
    </lineage>
</organism>